<evidence type="ECO:0000313" key="17">
    <source>
        <dbReference type="EMBL" id="XBS71549.1"/>
    </source>
</evidence>
<dbReference type="InterPro" id="IPR036250">
    <property type="entry name" value="AcylCo_DH-like_C"/>
</dbReference>
<accession>A0AAU7QES7</accession>
<dbReference type="InterPro" id="IPR009100">
    <property type="entry name" value="AcylCoA_DH/oxidase_NM_dom_sf"/>
</dbReference>
<feature type="domain" description="Acyl-CoA dehydrogenase C-terminal" evidence="16">
    <location>
        <begin position="247"/>
        <end position="371"/>
    </location>
</feature>
<evidence type="ECO:0000256" key="5">
    <source>
        <dbReference type="ARBA" id="ARBA00023002"/>
    </source>
</evidence>
<keyword evidence="4" id="KW-0547">Nucleotide-binding</keyword>
<evidence type="ECO:0000256" key="7">
    <source>
        <dbReference type="ARBA" id="ARBA00034307"/>
    </source>
</evidence>
<evidence type="ECO:0000259" key="15">
    <source>
        <dbReference type="Pfam" id="PF02771"/>
    </source>
</evidence>
<reference evidence="17" key="1">
    <citation type="submission" date="2024-06" db="EMBL/GenBank/DDBJ databases">
        <authorList>
            <person name="Coelho C."/>
            <person name="Bento M."/>
            <person name="Garcia E."/>
            <person name="Camelo A."/>
            <person name="Brandao I."/>
            <person name="Espirito Santo C."/>
            <person name="Trovao J."/>
            <person name="Verissimo A."/>
            <person name="Costa J."/>
            <person name="Tiago I."/>
        </authorList>
    </citation>
    <scope>NUCLEOTIDE SEQUENCE</scope>
    <source>
        <strain evidence="17">KWT182</strain>
    </source>
</reference>
<keyword evidence="6" id="KW-0503">Monooxygenase</keyword>
<dbReference type="Pfam" id="PF02770">
    <property type="entry name" value="Acyl-CoA_dh_M"/>
    <property type="match status" value="1"/>
</dbReference>
<evidence type="ECO:0000256" key="10">
    <source>
        <dbReference type="ARBA" id="ARBA00034345"/>
    </source>
</evidence>
<dbReference type="GO" id="GO:0006552">
    <property type="term" value="P:L-leucine catabolic process"/>
    <property type="evidence" value="ECO:0007669"/>
    <property type="project" value="TreeGrafter"/>
</dbReference>
<dbReference type="SUPFAM" id="SSF47203">
    <property type="entry name" value="Acyl-CoA dehydrogenase C-terminal domain-like"/>
    <property type="match status" value="1"/>
</dbReference>
<comment type="catalytic activity">
    <reaction evidence="11">
        <text>dibenzothiophene + FMNH2 + O2 = dibenzothiophene 5-oxide + FMN + H2O + H(+)</text>
        <dbReference type="Rhea" id="RHEA:49076"/>
        <dbReference type="ChEBI" id="CHEBI:15377"/>
        <dbReference type="ChEBI" id="CHEBI:15378"/>
        <dbReference type="ChEBI" id="CHEBI:15379"/>
        <dbReference type="ChEBI" id="CHEBI:23681"/>
        <dbReference type="ChEBI" id="CHEBI:23683"/>
        <dbReference type="ChEBI" id="CHEBI:57618"/>
        <dbReference type="ChEBI" id="CHEBI:58210"/>
    </reaction>
</comment>
<dbReference type="InterPro" id="IPR013107">
    <property type="entry name" value="Acyl-CoA_DH_C"/>
</dbReference>
<dbReference type="Pfam" id="PF08028">
    <property type="entry name" value="Acyl-CoA_dh_2"/>
    <property type="match status" value="1"/>
</dbReference>
<feature type="domain" description="Acyl-CoA dehydrogenase/oxidase N-terminal" evidence="15">
    <location>
        <begin position="36"/>
        <end position="106"/>
    </location>
</feature>
<comment type="catalytic activity">
    <reaction evidence="13">
        <text>dibenzothiophene + 2 FMNH2 + 2 O2 = dibenzothiophene 5,5-dioxide + 2 FMN + 2 H2O + 2 H(+)</text>
        <dbReference type="Rhea" id="RHEA:49072"/>
        <dbReference type="ChEBI" id="CHEBI:15377"/>
        <dbReference type="ChEBI" id="CHEBI:15378"/>
        <dbReference type="ChEBI" id="CHEBI:15379"/>
        <dbReference type="ChEBI" id="CHEBI:23681"/>
        <dbReference type="ChEBI" id="CHEBI:57618"/>
        <dbReference type="ChEBI" id="CHEBI:58210"/>
        <dbReference type="ChEBI" id="CHEBI:90356"/>
        <dbReference type="EC" id="1.14.14.21"/>
    </reaction>
</comment>
<evidence type="ECO:0000256" key="13">
    <source>
        <dbReference type="ARBA" id="ARBA00049456"/>
    </source>
</evidence>
<comment type="pathway">
    <text evidence="7">Sulfur metabolism; dibenzothiophene degradation.</text>
</comment>
<name>A0AAU7QES7_9GAMM</name>
<dbReference type="Gene3D" id="1.20.140.10">
    <property type="entry name" value="Butyryl-CoA Dehydrogenase, subunit A, domain 3"/>
    <property type="match status" value="1"/>
</dbReference>
<keyword evidence="2" id="KW-0285">Flavoprotein</keyword>
<comment type="catalytic activity">
    <reaction evidence="12">
        <text>dibenzothiophene 5-oxide + FMNH2 + O2 = dibenzothiophene 5,5-dioxide + FMN + H2O + H(+)</text>
        <dbReference type="Rhea" id="RHEA:49080"/>
        <dbReference type="ChEBI" id="CHEBI:15377"/>
        <dbReference type="ChEBI" id="CHEBI:15378"/>
        <dbReference type="ChEBI" id="CHEBI:15379"/>
        <dbReference type="ChEBI" id="CHEBI:23683"/>
        <dbReference type="ChEBI" id="CHEBI:57618"/>
        <dbReference type="ChEBI" id="CHEBI:58210"/>
        <dbReference type="ChEBI" id="CHEBI:90356"/>
    </reaction>
</comment>
<dbReference type="Gene3D" id="2.40.110.10">
    <property type="entry name" value="Butyryl-CoA Dehydrogenase, subunit A, domain 2"/>
    <property type="match status" value="1"/>
</dbReference>
<keyword evidence="5" id="KW-0560">Oxidoreductase</keyword>
<evidence type="ECO:0000259" key="16">
    <source>
        <dbReference type="Pfam" id="PF08028"/>
    </source>
</evidence>
<evidence type="ECO:0000259" key="14">
    <source>
        <dbReference type="Pfam" id="PF02770"/>
    </source>
</evidence>
<protein>
    <recommendedName>
        <fullName evidence="10">Dibenzothiophene monooxygenase</fullName>
        <ecNumber evidence="9">1.14.14.21</ecNumber>
    </recommendedName>
</protein>
<dbReference type="Pfam" id="PF02771">
    <property type="entry name" value="Acyl-CoA_dh_N"/>
    <property type="match status" value="1"/>
</dbReference>
<dbReference type="InterPro" id="IPR037069">
    <property type="entry name" value="AcylCoA_DH/ox_N_sf"/>
</dbReference>
<dbReference type="Gene3D" id="1.10.540.10">
    <property type="entry name" value="Acyl-CoA dehydrogenase/oxidase, N-terminal domain"/>
    <property type="match status" value="1"/>
</dbReference>
<dbReference type="GO" id="GO:0004497">
    <property type="term" value="F:monooxygenase activity"/>
    <property type="evidence" value="ECO:0007669"/>
    <property type="project" value="UniProtKB-KW"/>
</dbReference>
<evidence type="ECO:0000256" key="3">
    <source>
        <dbReference type="ARBA" id="ARBA00022643"/>
    </source>
</evidence>
<evidence type="ECO:0000256" key="1">
    <source>
        <dbReference type="ARBA" id="ARBA00004496"/>
    </source>
</evidence>
<dbReference type="EMBL" id="CP157947">
    <property type="protein sequence ID" value="XBS71549.1"/>
    <property type="molecule type" value="Genomic_DNA"/>
</dbReference>
<comment type="subcellular location">
    <subcellularLocation>
        <location evidence="1">Cytoplasm</location>
    </subcellularLocation>
</comment>
<dbReference type="PANTHER" id="PTHR43884:SF12">
    <property type="entry name" value="ISOVALERYL-COA DEHYDROGENASE, MITOCHONDRIAL-RELATED"/>
    <property type="match status" value="1"/>
</dbReference>
<dbReference type="GO" id="GO:0005737">
    <property type="term" value="C:cytoplasm"/>
    <property type="evidence" value="ECO:0007669"/>
    <property type="project" value="UniProtKB-SubCell"/>
</dbReference>
<dbReference type="EC" id="1.14.14.21" evidence="9"/>
<dbReference type="GO" id="GO:0050660">
    <property type="term" value="F:flavin adenine dinucleotide binding"/>
    <property type="evidence" value="ECO:0007669"/>
    <property type="project" value="InterPro"/>
</dbReference>
<feature type="domain" description="Acyl-CoA oxidase/dehydrogenase middle" evidence="14">
    <location>
        <begin position="132"/>
        <end position="219"/>
    </location>
</feature>
<evidence type="ECO:0000256" key="11">
    <source>
        <dbReference type="ARBA" id="ARBA00047859"/>
    </source>
</evidence>
<dbReference type="PIRSF" id="PIRSF016578">
    <property type="entry name" value="HsaA"/>
    <property type="match status" value="1"/>
</dbReference>
<dbReference type="AlphaFoldDB" id="A0AAU7QES7"/>
<evidence type="ECO:0000256" key="12">
    <source>
        <dbReference type="ARBA" id="ARBA00048445"/>
    </source>
</evidence>
<dbReference type="SUPFAM" id="SSF56645">
    <property type="entry name" value="Acyl-CoA dehydrogenase NM domain-like"/>
    <property type="match status" value="1"/>
</dbReference>
<evidence type="ECO:0000256" key="6">
    <source>
        <dbReference type="ARBA" id="ARBA00023033"/>
    </source>
</evidence>
<gene>
    <name evidence="17" type="ORF">ABK905_11855</name>
</gene>
<organism evidence="17">
    <name type="scientific">Acerihabitans sp. KWT182</name>
    <dbReference type="NCBI Taxonomy" id="3157919"/>
    <lineage>
        <taxon>Bacteria</taxon>
        <taxon>Pseudomonadati</taxon>
        <taxon>Pseudomonadota</taxon>
        <taxon>Gammaproteobacteria</taxon>
        <taxon>Enterobacterales</taxon>
        <taxon>Pectobacteriaceae</taxon>
        <taxon>Acerihabitans</taxon>
    </lineage>
</organism>
<keyword evidence="3" id="KW-0288">FMN</keyword>
<evidence type="ECO:0000256" key="2">
    <source>
        <dbReference type="ARBA" id="ARBA00022630"/>
    </source>
</evidence>
<comment type="similarity">
    <text evidence="8">Belongs to the DszC flavin monooxygenase family.</text>
</comment>
<dbReference type="InterPro" id="IPR013786">
    <property type="entry name" value="AcylCoA_DH/ox_N"/>
</dbReference>
<sequence length="402" mass="43304">MSRQGSEQQGAPAKARIISTAGEALASARELAALWRDSAADIDAQRRIPTEELQALSRSGLLAVTVPREFGGAGIGAETLMEVFLILAEADTSLAQVPQNHFDFVDTLLVAEPAARAFFYARVLAGARFGNALAEPGRASRRDIATTIVPEGDGYRLNGRKYFSTGALTAQWVPVFGKHADGRILTAYIERDHPGLDILADWDAFGQRGTFSGTTIINDAWVPALQVVDRARGDAAVLLAQFAGNQLIHAAIETGGAHGALRAALRILAEQSSPREADLARLGEYAVRIRAIRSLVLRAARRVDAVLSGVTPSVDAAAEAFVATDEAKGLAYELSPAIANEIAHFHAPWVSDERRGLDRLWRNVRTHSLHDPVRWRQFYVGDFHLNGNLPRDAAAIARGGAK</sequence>
<dbReference type="GO" id="GO:0008470">
    <property type="term" value="F:3-methylbutanoyl-CoA dehydrogenase activity"/>
    <property type="evidence" value="ECO:0007669"/>
    <property type="project" value="TreeGrafter"/>
</dbReference>
<dbReference type="InterPro" id="IPR046373">
    <property type="entry name" value="Acyl-CoA_Oxase/DH_mid-dom_sf"/>
</dbReference>
<evidence type="ECO:0000256" key="4">
    <source>
        <dbReference type="ARBA" id="ARBA00022741"/>
    </source>
</evidence>
<evidence type="ECO:0000256" key="9">
    <source>
        <dbReference type="ARBA" id="ARBA00034328"/>
    </source>
</evidence>
<evidence type="ECO:0000256" key="8">
    <source>
        <dbReference type="ARBA" id="ARBA00034317"/>
    </source>
</evidence>
<dbReference type="InterPro" id="IPR006091">
    <property type="entry name" value="Acyl-CoA_Oxase/DH_mid-dom"/>
</dbReference>
<dbReference type="PANTHER" id="PTHR43884">
    <property type="entry name" value="ACYL-COA DEHYDROGENASE"/>
    <property type="match status" value="1"/>
</dbReference>
<proteinExistence type="inferred from homology"/>